<dbReference type="PANTHER" id="PTHR10383:SF63">
    <property type="entry name" value="OS01G0179800 PROTEIN"/>
    <property type="match status" value="1"/>
</dbReference>
<proteinExistence type="inferred from homology"/>
<keyword evidence="4 6" id="KW-1133">Transmembrane helix</keyword>
<sequence>MESGTGAGIQRRAIFKEDSWFSQFRNGSNPWMARYVYALIFLVANLLAWVVRDYSSAALTEMEKLKNCQGGHHCLGAQGVLRVSLGCFIAVPYELEYVVFYIIMFLLTAGTSKLHGTRDLWHSGWWSAKIVLWIALTIIPFLLPSSFIQLYGEIAHFGAGYH</sequence>
<dbReference type="Proteomes" id="UP000236630">
    <property type="component" value="Unassembled WGS sequence"/>
</dbReference>
<dbReference type="EMBL" id="BDQV01000601">
    <property type="protein sequence ID" value="GAY66657.1"/>
    <property type="molecule type" value="Genomic_DNA"/>
</dbReference>
<dbReference type="AlphaFoldDB" id="A0A2H5QPV8"/>
<keyword evidence="5 6" id="KW-0472">Membrane</keyword>
<evidence type="ECO:0000256" key="6">
    <source>
        <dbReference type="SAM" id="Phobius"/>
    </source>
</evidence>
<feature type="transmembrane region" description="Helical" evidence="6">
    <location>
        <begin position="97"/>
        <end position="114"/>
    </location>
</feature>
<evidence type="ECO:0000313" key="8">
    <source>
        <dbReference type="Proteomes" id="UP000236630"/>
    </source>
</evidence>
<gene>
    <name evidence="7" type="ORF">CUMW_250530</name>
</gene>
<comment type="subcellular location">
    <subcellularLocation>
        <location evidence="1">Membrane</location>
        <topology evidence="1">Multi-pass membrane protein</topology>
    </subcellularLocation>
</comment>
<keyword evidence="3 6" id="KW-0812">Transmembrane</keyword>
<feature type="transmembrane region" description="Helical" evidence="6">
    <location>
        <begin position="32"/>
        <end position="51"/>
    </location>
</feature>
<comment type="caution">
    <text evidence="7">The sequence shown here is derived from an EMBL/GenBank/DDBJ whole genome shotgun (WGS) entry which is preliminary data.</text>
</comment>
<dbReference type="Pfam" id="PF03348">
    <property type="entry name" value="Serinc"/>
    <property type="match status" value="1"/>
</dbReference>
<feature type="transmembrane region" description="Helical" evidence="6">
    <location>
        <begin position="126"/>
        <end position="143"/>
    </location>
</feature>
<protein>
    <submittedName>
        <fullName evidence="7">Uncharacterized protein</fullName>
    </submittedName>
</protein>
<organism evidence="7 8">
    <name type="scientific">Citrus unshiu</name>
    <name type="common">Satsuma mandarin</name>
    <name type="synonym">Citrus nobilis var. unshiu</name>
    <dbReference type="NCBI Taxonomy" id="55188"/>
    <lineage>
        <taxon>Eukaryota</taxon>
        <taxon>Viridiplantae</taxon>
        <taxon>Streptophyta</taxon>
        <taxon>Embryophyta</taxon>
        <taxon>Tracheophyta</taxon>
        <taxon>Spermatophyta</taxon>
        <taxon>Magnoliopsida</taxon>
        <taxon>eudicotyledons</taxon>
        <taxon>Gunneridae</taxon>
        <taxon>Pentapetalae</taxon>
        <taxon>rosids</taxon>
        <taxon>malvids</taxon>
        <taxon>Sapindales</taxon>
        <taxon>Rutaceae</taxon>
        <taxon>Aurantioideae</taxon>
        <taxon>Citrus</taxon>
    </lineage>
</organism>
<dbReference type="GO" id="GO:0016020">
    <property type="term" value="C:membrane"/>
    <property type="evidence" value="ECO:0007669"/>
    <property type="project" value="UniProtKB-SubCell"/>
</dbReference>
<dbReference type="PANTHER" id="PTHR10383">
    <property type="entry name" value="SERINE INCORPORATOR"/>
    <property type="match status" value="1"/>
</dbReference>
<dbReference type="InterPro" id="IPR005016">
    <property type="entry name" value="TDE1/TMS"/>
</dbReference>
<keyword evidence="8" id="KW-1185">Reference proteome</keyword>
<evidence type="ECO:0000256" key="2">
    <source>
        <dbReference type="ARBA" id="ARBA00006665"/>
    </source>
</evidence>
<evidence type="ECO:0000256" key="1">
    <source>
        <dbReference type="ARBA" id="ARBA00004141"/>
    </source>
</evidence>
<evidence type="ECO:0000256" key="4">
    <source>
        <dbReference type="ARBA" id="ARBA00022989"/>
    </source>
</evidence>
<evidence type="ECO:0000256" key="5">
    <source>
        <dbReference type="ARBA" id="ARBA00023136"/>
    </source>
</evidence>
<evidence type="ECO:0000256" key="3">
    <source>
        <dbReference type="ARBA" id="ARBA00022692"/>
    </source>
</evidence>
<accession>A0A2H5QPV8</accession>
<evidence type="ECO:0000313" key="7">
    <source>
        <dbReference type="EMBL" id="GAY66657.1"/>
    </source>
</evidence>
<comment type="similarity">
    <text evidence="2">Belongs to the TDE1 family.</text>
</comment>
<name>A0A2H5QPV8_CITUN</name>
<reference evidence="7 8" key="1">
    <citation type="journal article" date="2017" name="Front. Genet.">
        <title>Draft sequencing of the heterozygous diploid genome of Satsuma (Citrus unshiu Marc.) using a hybrid assembly approach.</title>
        <authorList>
            <person name="Shimizu T."/>
            <person name="Tanizawa Y."/>
            <person name="Mochizuki T."/>
            <person name="Nagasaki H."/>
            <person name="Yoshioka T."/>
            <person name="Toyoda A."/>
            <person name="Fujiyama A."/>
            <person name="Kaminuma E."/>
            <person name="Nakamura Y."/>
        </authorList>
    </citation>
    <scope>NUCLEOTIDE SEQUENCE [LARGE SCALE GENOMIC DNA]</scope>
    <source>
        <strain evidence="8">cv. Miyagawa wase</strain>
    </source>
</reference>